<dbReference type="GO" id="GO:0005886">
    <property type="term" value="C:plasma membrane"/>
    <property type="evidence" value="ECO:0007669"/>
    <property type="project" value="UniProtKB-SubCell"/>
</dbReference>
<protein>
    <submittedName>
        <fullName evidence="9">NitT/TauT family transport system permease protein</fullName>
    </submittedName>
</protein>
<keyword evidence="2" id="KW-0813">Transport</keyword>
<feature type="transmembrane region" description="Helical" evidence="7">
    <location>
        <begin position="16"/>
        <end position="34"/>
    </location>
</feature>
<evidence type="ECO:0000256" key="2">
    <source>
        <dbReference type="ARBA" id="ARBA00022448"/>
    </source>
</evidence>
<accession>A0A562THW8</accession>
<dbReference type="RefSeq" id="WP_145340478.1">
    <property type="nucleotide sequence ID" value="NZ_SMLY01000087.1"/>
</dbReference>
<keyword evidence="3" id="KW-1003">Cell membrane</keyword>
<dbReference type="Pfam" id="PF00528">
    <property type="entry name" value="BPD_transp_1"/>
    <property type="match status" value="1"/>
</dbReference>
<evidence type="ECO:0000256" key="7">
    <source>
        <dbReference type="SAM" id="Phobius"/>
    </source>
</evidence>
<gene>
    <name evidence="9" type="ORF">JM93_00515</name>
</gene>
<dbReference type="InterPro" id="IPR035906">
    <property type="entry name" value="MetI-like_sf"/>
</dbReference>
<dbReference type="Gene3D" id="1.10.3720.10">
    <property type="entry name" value="MetI-like"/>
    <property type="match status" value="1"/>
</dbReference>
<feature type="transmembrane region" description="Helical" evidence="7">
    <location>
        <begin position="358"/>
        <end position="379"/>
    </location>
</feature>
<sequence length="392" mass="41659">MNTALKPPNWINSSSLLSAGIVICALAALVTPAFDTGASLFADLPLTLVLLLLAALALVFVLKAAPGAGFLNGPARGTALLDAALGLAILCAAGLLIPLAHQNVGEATGGFWAVVVALWLSAWLFVERIASLQMKDPSLARAVNFAIPVAFGATLLLLWELIVTGAGVPKVLLPAPSEIWLRMTNSVPILWADFQQTFLKAVLIGYALGCGSAFITAIAIDRVPFLRRGLLPVGNLVSALPIIGVAPIMVMWFGFDWPSKAAVVIIMTFFPMLVNTVSGLAASEAMQRDLMRTYASNYWQTLIKLRLPMAMPFIFNALKINSTLALIGAIVAEFFGTPIVGMGFRISTEVGRMNVDMVWAEIAVAALAGSLFYGAIALLERAVTFWHPSIRG</sequence>
<dbReference type="Proteomes" id="UP000320593">
    <property type="component" value="Unassembled WGS sequence"/>
</dbReference>
<keyword evidence="10" id="KW-1185">Reference proteome</keyword>
<evidence type="ECO:0000256" key="1">
    <source>
        <dbReference type="ARBA" id="ARBA00004651"/>
    </source>
</evidence>
<dbReference type="PANTHER" id="PTHR30151">
    <property type="entry name" value="ALKANE SULFONATE ABC TRANSPORTER-RELATED, MEMBRANE SUBUNIT"/>
    <property type="match status" value="1"/>
</dbReference>
<dbReference type="EMBL" id="VLLF01000001">
    <property type="protein sequence ID" value="TWI92963.1"/>
    <property type="molecule type" value="Genomic_DNA"/>
</dbReference>
<feature type="transmembrane region" description="Helical" evidence="7">
    <location>
        <begin position="232"/>
        <end position="255"/>
    </location>
</feature>
<dbReference type="PANTHER" id="PTHR30151:SF0">
    <property type="entry name" value="ABC TRANSPORTER PERMEASE PROTEIN MJ0413-RELATED"/>
    <property type="match status" value="1"/>
</dbReference>
<evidence type="ECO:0000256" key="4">
    <source>
        <dbReference type="ARBA" id="ARBA00022692"/>
    </source>
</evidence>
<feature type="transmembrane region" description="Helical" evidence="7">
    <location>
        <begin position="261"/>
        <end position="282"/>
    </location>
</feature>
<keyword evidence="4 7" id="KW-0812">Transmembrane</keyword>
<keyword evidence="6 7" id="KW-0472">Membrane</keyword>
<feature type="transmembrane region" description="Helical" evidence="7">
    <location>
        <begin position="77"/>
        <end position="97"/>
    </location>
</feature>
<feature type="transmembrane region" description="Helical" evidence="7">
    <location>
        <begin position="198"/>
        <end position="220"/>
    </location>
</feature>
<keyword evidence="5 7" id="KW-1133">Transmembrane helix</keyword>
<evidence type="ECO:0000313" key="10">
    <source>
        <dbReference type="Proteomes" id="UP000320593"/>
    </source>
</evidence>
<dbReference type="InterPro" id="IPR000515">
    <property type="entry name" value="MetI-like"/>
</dbReference>
<evidence type="ECO:0000256" key="5">
    <source>
        <dbReference type="ARBA" id="ARBA00022989"/>
    </source>
</evidence>
<name>A0A562THW8_9HYPH</name>
<evidence type="ECO:0000256" key="3">
    <source>
        <dbReference type="ARBA" id="ARBA00022475"/>
    </source>
</evidence>
<feature type="transmembrane region" description="Helical" evidence="7">
    <location>
        <begin position="46"/>
        <end position="65"/>
    </location>
</feature>
<dbReference type="CDD" id="cd06261">
    <property type="entry name" value="TM_PBP2"/>
    <property type="match status" value="1"/>
</dbReference>
<dbReference type="SUPFAM" id="SSF161098">
    <property type="entry name" value="MetI-like"/>
    <property type="match status" value="1"/>
</dbReference>
<evidence type="ECO:0000256" key="6">
    <source>
        <dbReference type="ARBA" id="ARBA00023136"/>
    </source>
</evidence>
<comment type="subcellular location">
    <subcellularLocation>
        <location evidence="1">Cell membrane</location>
        <topology evidence="1">Multi-pass membrane protein</topology>
    </subcellularLocation>
</comment>
<dbReference type="AlphaFoldDB" id="A0A562THW8"/>
<feature type="domain" description="ABC transmembrane type-1" evidence="8">
    <location>
        <begin position="215"/>
        <end position="383"/>
    </location>
</feature>
<dbReference type="OrthoDB" id="9792509at2"/>
<proteinExistence type="predicted"/>
<dbReference type="GO" id="GO:0055085">
    <property type="term" value="P:transmembrane transport"/>
    <property type="evidence" value="ECO:0007669"/>
    <property type="project" value="InterPro"/>
</dbReference>
<evidence type="ECO:0000313" key="9">
    <source>
        <dbReference type="EMBL" id="TWI92963.1"/>
    </source>
</evidence>
<feature type="transmembrane region" description="Helical" evidence="7">
    <location>
        <begin position="324"/>
        <end position="346"/>
    </location>
</feature>
<feature type="transmembrane region" description="Helical" evidence="7">
    <location>
        <begin position="109"/>
        <end position="126"/>
    </location>
</feature>
<evidence type="ECO:0000259" key="8">
    <source>
        <dbReference type="Pfam" id="PF00528"/>
    </source>
</evidence>
<comment type="caution">
    <text evidence="9">The sequence shown here is derived from an EMBL/GenBank/DDBJ whole genome shotgun (WGS) entry which is preliminary data.</text>
</comment>
<organism evidence="9 10">
    <name type="scientific">Roseibium hamelinense</name>
    <dbReference type="NCBI Taxonomy" id="150831"/>
    <lineage>
        <taxon>Bacteria</taxon>
        <taxon>Pseudomonadati</taxon>
        <taxon>Pseudomonadota</taxon>
        <taxon>Alphaproteobacteria</taxon>
        <taxon>Hyphomicrobiales</taxon>
        <taxon>Stappiaceae</taxon>
        <taxon>Roseibium</taxon>
    </lineage>
</organism>
<feature type="transmembrane region" description="Helical" evidence="7">
    <location>
        <begin position="138"/>
        <end position="159"/>
    </location>
</feature>
<reference evidence="9 10" key="1">
    <citation type="submission" date="2019-07" db="EMBL/GenBank/DDBJ databases">
        <title>Genomic Encyclopedia of Archaeal and Bacterial Type Strains, Phase II (KMG-II): from individual species to whole genera.</title>
        <authorList>
            <person name="Goeker M."/>
        </authorList>
    </citation>
    <scope>NUCLEOTIDE SEQUENCE [LARGE SCALE GENOMIC DNA]</scope>
    <source>
        <strain evidence="9 10">ATCC BAA-252</strain>
    </source>
</reference>